<name>A0A0R3RIB1_9BILA</name>
<dbReference type="InterPro" id="IPR013783">
    <property type="entry name" value="Ig-like_fold"/>
</dbReference>
<proteinExistence type="predicted"/>
<dbReference type="InterPro" id="IPR008962">
    <property type="entry name" value="PapD-like_sf"/>
</dbReference>
<evidence type="ECO:0000313" key="3">
    <source>
        <dbReference type="Proteomes" id="UP000050640"/>
    </source>
</evidence>
<keyword evidence="1" id="KW-0963">Cytoplasm</keyword>
<dbReference type="Proteomes" id="UP000050640">
    <property type="component" value="Unplaced"/>
</dbReference>
<comment type="function">
    <text evidence="1">Central component in molecular interactions underlying sperm crawling. Forms an extensive filament system that extends from sperm villipoda, along the leading edge of the pseudopod.</text>
</comment>
<dbReference type="Pfam" id="PF00635">
    <property type="entry name" value="Motile_Sperm"/>
    <property type="match status" value="1"/>
</dbReference>
<sequence length="134" mass="15089">MSESGVLEEEFPKMPKSYNGFHVLPSVITLKLGDSSTITLRNSSNYPVLYKIKCTSNKRISILDCAGILCPGHETVILIYRHNCEIDAKDRFLILYTVVGKQWCTEDGNALLCWQRAKAQQVPTKSIILEAKLK</sequence>
<keyword evidence="1" id="KW-0206">Cytoskeleton</keyword>
<evidence type="ECO:0000256" key="1">
    <source>
        <dbReference type="RuleBase" id="RU003425"/>
    </source>
</evidence>
<evidence type="ECO:0000313" key="4">
    <source>
        <dbReference type="WBParaSite" id="EEL_0000121901-mRNA-1"/>
    </source>
</evidence>
<dbReference type="InterPro" id="IPR000535">
    <property type="entry name" value="MSP_dom"/>
</dbReference>
<feature type="domain" description="MSP" evidence="2">
    <location>
        <begin position="10"/>
        <end position="132"/>
    </location>
</feature>
<dbReference type="AlphaFoldDB" id="A0A0R3RIB1"/>
<accession>A0A0R3RIB1</accession>
<keyword evidence="3" id="KW-1185">Reference proteome</keyword>
<dbReference type="Gene3D" id="2.60.40.10">
    <property type="entry name" value="Immunoglobulins"/>
    <property type="match status" value="1"/>
</dbReference>
<evidence type="ECO:0000259" key="2">
    <source>
        <dbReference type="PROSITE" id="PS50202"/>
    </source>
</evidence>
<dbReference type="SUPFAM" id="SSF49354">
    <property type="entry name" value="PapD-like"/>
    <property type="match status" value="1"/>
</dbReference>
<protein>
    <recommendedName>
        <fullName evidence="1">Major sperm protein</fullName>
    </recommendedName>
</protein>
<reference evidence="4" key="1">
    <citation type="submission" date="2017-02" db="UniProtKB">
        <authorList>
            <consortium name="WormBaseParasite"/>
        </authorList>
    </citation>
    <scope>IDENTIFICATION</scope>
</reference>
<dbReference type="WBParaSite" id="EEL_0000121901-mRNA-1">
    <property type="protein sequence ID" value="EEL_0000121901-mRNA-1"/>
    <property type="gene ID" value="EEL_0000121901"/>
</dbReference>
<organism evidence="3 4">
    <name type="scientific">Elaeophora elaphi</name>
    <dbReference type="NCBI Taxonomy" id="1147741"/>
    <lineage>
        <taxon>Eukaryota</taxon>
        <taxon>Metazoa</taxon>
        <taxon>Ecdysozoa</taxon>
        <taxon>Nematoda</taxon>
        <taxon>Chromadorea</taxon>
        <taxon>Rhabditida</taxon>
        <taxon>Spirurina</taxon>
        <taxon>Spiruromorpha</taxon>
        <taxon>Filarioidea</taxon>
        <taxon>Onchocercidae</taxon>
        <taxon>Elaeophora</taxon>
    </lineage>
</organism>
<dbReference type="PROSITE" id="PS50202">
    <property type="entry name" value="MSP"/>
    <property type="match status" value="1"/>
</dbReference>